<evidence type="ECO:0000256" key="6">
    <source>
        <dbReference type="ARBA" id="ARBA00037948"/>
    </source>
</evidence>
<dbReference type="PROSITE" id="PS00028">
    <property type="entry name" value="ZINC_FINGER_C2H2_1"/>
    <property type="match status" value="8"/>
</dbReference>
<dbReference type="PANTHER" id="PTHR24388:SF53">
    <property type="entry name" value="CHORION TRANSCRIPTION FACTOR CF2-RELATED"/>
    <property type="match status" value="1"/>
</dbReference>
<keyword evidence="4" id="KW-0862">Zinc</keyword>
<proteinExistence type="inferred from homology"/>
<evidence type="ECO:0000256" key="1">
    <source>
        <dbReference type="ARBA" id="ARBA00022723"/>
    </source>
</evidence>
<dbReference type="PROSITE" id="PS50157">
    <property type="entry name" value="ZINC_FINGER_C2H2_2"/>
    <property type="match status" value="8"/>
</dbReference>
<evidence type="ECO:0000313" key="10">
    <source>
        <dbReference type="Proteomes" id="UP001549921"/>
    </source>
</evidence>
<dbReference type="Proteomes" id="UP001549921">
    <property type="component" value="Unassembled WGS sequence"/>
</dbReference>
<feature type="domain" description="C2H2-type" evidence="8">
    <location>
        <begin position="177"/>
        <end position="205"/>
    </location>
</feature>
<feature type="domain" description="C2H2-type" evidence="8">
    <location>
        <begin position="65"/>
        <end position="87"/>
    </location>
</feature>
<dbReference type="InterPro" id="IPR050527">
    <property type="entry name" value="Snail/Krueppel_Znf"/>
</dbReference>
<keyword evidence="1" id="KW-0479">Metal-binding</keyword>
<evidence type="ECO:0000256" key="2">
    <source>
        <dbReference type="ARBA" id="ARBA00022737"/>
    </source>
</evidence>
<dbReference type="PANTHER" id="PTHR24388">
    <property type="entry name" value="ZINC FINGER PROTEIN"/>
    <property type="match status" value="1"/>
</dbReference>
<name>A0ABD0S3G5_LOXSC</name>
<evidence type="ECO:0000256" key="4">
    <source>
        <dbReference type="ARBA" id="ARBA00022833"/>
    </source>
</evidence>
<reference evidence="9 10" key="1">
    <citation type="submission" date="2024-06" db="EMBL/GenBank/DDBJ databases">
        <title>A chromosome-level genome assembly of beet webworm, Loxostege sticticalis.</title>
        <authorList>
            <person name="Zhang Y."/>
        </authorList>
    </citation>
    <scope>NUCLEOTIDE SEQUENCE [LARGE SCALE GENOMIC DNA]</scope>
    <source>
        <strain evidence="9">AQ028</strain>
        <tissue evidence="9">Male pupae</tissue>
    </source>
</reference>
<feature type="domain" description="C2H2-type" evidence="8">
    <location>
        <begin position="234"/>
        <end position="261"/>
    </location>
</feature>
<dbReference type="FunFam" id="3.30.160.60:FF:000624">
    <property type="entry name" value="zinc finger protein 697"/>
    <property type="match status" value="1"/>
</dbReference>
<dbReference type="InterPro" id="IPR013087">
    <property type="entry name" value="Znf_C2H2_type"/>
</dbReference>
<organism evidence="9 10">
    <name type="scientific">Loxostege sticticalis</name>
    <name type="common">Beet webworm moth</name>
    <dbReference type="NCBI Taxonomy" id="481309"/>
    <lineage>
        <taxon>Eukaryota</taxon>
        <taxon>Metazoa</taxon>
        <taxon>Ecdysozoa</taxon>
        <taxon>Arthropoda</taxon>
        <taxon>Hexapoda</taxon>
        <taxon>Insecta</taxon>
        <taxon>Pterygota</taxon>
        <taxon>Neoptera</taxon>
        <taxon>Endopterygota</taxon>
        <taxon>Lepidoptera</taxon>
        <taxon>Glossata</taxon>
        <taxon>Ditrysia</taxon>
        <taxon>Pyraloidea</taxon>
        <taxon>Crambidae</taxon>
        <taxon>Pyraustinae</taxon>
        <taxon>Loxostege</taxon>
    </lineage>
</organism>
<feature type="domain" description="C2H2-type" evidence="8">
    <location>
        <begin position="91"/>
        <end position="113"/>
    </location>
</feature>
<dbReference type="Pfam" id="PF12874">
    <property type="entry name" value="zf-met"/>
    <property type="match status" value="2"/>
</dbReference>
<comment type="caution">
    <text evidence="9">The sequence shown here is derived from an EMBL/GenBank/DDBJ whole genome shotgun (WGS) entry which is preliminary data.</text>
</comment>
<evidence type="ECO:0000313" key="9">
    <source>
        <dbReference type="EMBL" id="KAL0808633.1"/>
    </source>
</evidence>
<evidence type="ECO:0000256" key="3">
    <source>
        <dbReference type="ARBA" id="ARBA00022771"/>
    </source>
</evidence>
<dbReference type="GO" id="GO:0008270">
    <property type="term" value="F:zinc ion binding"/>
    <property type="evidence" value="ECO:0007669"/>
    <property type="project" value="UniProtKB-KW"/>
</dbReference>
<dbReference type="EMBL" id="JBEDNZ010000031">
    <property type="protein sequence ID" value="KAL0808633.1"/>
    <property type="molecule type" value="Genomic_DNA"/>
</dbReference>
<feature type="domain" description="C2H2-type" evidence="8">
    <location>
        <begin position="147"/>
        <end position="175"/>
    </location>
</feature>
<keyword evidence="3 7" id="KW-0863">Zinc-finger</keyword>
<sequence length="292" mass="34541">MMKSLIRFGRYQKLKVNFTNFVCKLCNYVAEDYNKLKDHLGLSHEVKLDLDNNGVFPYRIDSEGYKCAMCPQSFQNYRSLNRHINIHFPNFVCDQCGVGFATDERLKAHSQSHISGSHKCDLCDKIFKSISAKKDHVERIHMKVKKHRCPHCKEMFKEYGQRIKHMVRVHGVKVPEFRCTMCPKVYMFSGQLRVHERVAHFKTRKYECDICQKLCSNASVLREHMVCHSGERNFECQVCKKKYGRKKTLVEHMRIHNNDRRFVCQYCSSAFVQNCSLKSHVRTHHRNEIKIE</sequence>
<dbReference type="SMART" id="SM00355">
    <property type="entry name" value="ZnF_C2H2"/>
    <property type="match status" value="9"/>
</dbReference>
<protein>
    <recommendedName>
        <fullName evidence="8">C2H2-type domain-containing protein</fullName>
    </recommendedName>
</protein>
<dbReference type="AlphaFoldDB" id="A0ABD0S3G5"/>
<dbReference type="InterPro" id="IPR036236">
    <property type="entry name" value="Znf_C2H2_sf"/>
</dbReference>
<keyword evidence="5" id="KW-0539">Nucleus</keyword>
<evidence type="ECO:0000259" key="8">
    <source>
        <dbReference type="PROSITE" id="PS50157"/>
    </source>
</evidence>
<evidence type="ECO:0000256" key="5">
    <source>
        <dbReference type="ARBA" id="ARBA00023242"/>
    </source>
</evidence>
<feature type="domain" description="C2H2-type" evidence="8">
    <location>
        <begin position="206"/>
        <end position="233"/>
    </location>
</feature>
<dbReference type="Gene3D" id="3.30.160.60">
    <property type="entry name" value="Classic Zinc Finger"/>
    <property type="match status" value="6"/>
</dbReference>
<dbReference type="SUPFAM" id="SSF57667">
    <property type="entry name" value="beta-beta-alpha zinc fingers"/>
    <property type="match status" value="4"/>
</dbReference>
<gene>
    <name evidence="9" type="ORF">ABMA28_013071</name>
</gene>
<dbReference type="Pfam" id="PF00096">
    <property type="entry name" value="zf-C2H2"/>
    <property type="match status" value="3"/>
</dbReference>
<keyword evidence="2" id="KW-0677">Repeat</keyword>
<feature type="domain" description="C2H2-type" evidence="8">
    <location>
        <begin position="118"/>
        <end position="146"/>
    </location>
</feature>
<evidence type="ECO:0000256" key="7">
    <source>
        <dbReference type="PROSITE-ProRule" id="PRU00042"/>
    </source>
</evidence>
<accession>A0ABD0S3G5</accession>
<feature type="domain" description="C2H2-type" evidence="8">
    <location>
        <begin position="262"/>
        <end position="289"/>
    </location>
</feature>
<comment type="similarity">
    <text evidence="6">Belongs to the snail C2H2-type zinc-finger protein family.</text>
</comment>